<gene>
    <name evidence="8" type="ORF">MAR_026664</name>
</gene>
<dbReference type="InterPro" id="IPR011004">
    <property type="entry name" value="Trimer_LpxA-like_sf"/>
</dbReference>
<evidence type="ECO:0000259" key="7">
    <source>
        <dbReference type="Pfam" id="PF07959"/>
    </source>
</evidence>
<evidence type="ECO:0000256" key="4">
    <source>
        <dbReference type="SAM" id="MobiDB-lite"/>
    </source>
</evidence>
<keyword evidence="5" id="KW-0812">Transmembrane</keyword>
<dbReference type="PANTHER" id="PTHR32463:SF0">
    <property type="entry name" value="L-FUCOSE KINASE"/>
    <property type="match status" value="1"/>
</dbReference>
<keyword evidence="1" id="KW-0808">Transferase</keyword>
<evidence type="ECO:0000256" key="5">
    <source>
        <dbReference type="SAM" id="Phobius"/>
    </source>
</evidence>
<evidence type="ECO:0000313" key="8">
    <source>
        <dbReference type="EMBL" id="WAR12484.1"/>
    </source>
</evidence>
<reference evidence="8" key="1">
    <citation type="submission" date="2022-11" db="EMBL/GenBank/DDBJ databases">
        <title>Centuries of genome instability and evolution in soft-shell clam transmissible cancer (bioRxiv).</title>
        <authorList>
            <person name="Hart S.F.M."/>
            <person name="Yonemitsu M.A."/>
            <person name="Giersch R.M."/>
            <person name="Beal B.F."/>
            <person name="Arriagada G."/>
            <person name="Davis B.W."/>
            <person name="Ostrander E.A."/>
            <person name="Goff S.P."/>
            <person name="Metzger M.J."/>
        </authorList>
    </citation>
    <scope>NUCLEOTIDE SEQUENCE</scope>
    <source>
        <strain evidence="8">MELC-2E11</strain>
        <tissue evidence="8">Siphon/mantle</tissue>
    </source>
</reference>
<feature type="domain" description="GHMP kinase N-terminal" evidence="6">
    <location>
        <begin position="602"/>
        <end position="666"/>
    </location>
</feature>
<dbReference type="PANTHER" id="PTHR32463">
    <property type="entry name" value="L-FUCOSE KINASE"/>
    <property type="match status" value="1"/>
</dbReference>
<feature type="compositionally biased region" description="Polar residues" evidence="4">
    <location>
        <begin position="874"/>
        <end position="900"/>
    </location>
</feature>
<dbReference type="EMBL" id="CP111019">
    <property type="protein sequence ID" value="WAR12484.1"/>
    <property type="molecule type" value="Genomic_DNA"/>
</dbReference>
<proteinExistence type="predicted"/>
<evidence type="ECO:0000256" key="1">
    <source>
        <dbReference type="ARBA" id="ARBA00022679"/>
    </source>
</evidence>
<dbReference type="InterPro" id="IPR006204">
    <property type="entry name" value="GHMP_kinase_N_dom"/>
</dbReference>
<evidence type="ECO:0000259" key="6">
    <source>
        <dbReference type="Pfam" id="PF00288"/>
    </source>
</evidence>
<dbReference type="Pfam" id="PF00288">
    <property type="entry name" value="GHMP_kinases_N"/>
    <property type="match status" value="1"/>
</dbReference>
<dbReference type="SUPFAM" id="SSF51161">
    <property type="entry name" value="Trimeric LpxA-like enzymes"/>
    <property type="match status" value="1"/>
</dbReference>
<feature type="region of interest" description="Disordered" evidence="4">
    <location>
        <begin position="813"/>
        <end position="910"/>
    </location>
</feature>
<dbReference type="Pfam" id="PF07959">
    <property type="entry name" value="Fucose_pyrophosphorylase"/>
    <property type="match status" value="1"/>
</dbReference>
<keyword evidence="2" id="KW-0547">Nucleotide-binding</keyword>
<evidence type="ECO:0000256" key="3">
    <source>
        <dbReference type="ARBA" id="ARBA00022777"/>
    </source>
</evidence>
<keyword evidence="5" id="KW-1133">Transmembrane helix</keyword>
<dbReference type="Proteomes" id="UP001164746">
    <property type="component" value="Chromosome 8"/>
</dbReference>
<feature type="compositionally biased region" description="Basic and acidic residues" evidence="4">
    <location>
        <begin position="830"/>
        <end position="853"/>
    </location>
</feature>
<evidence type="ECO:0000313" key="9">
    <source>
        <dbReference type="Proteomes" id="UP001164746"/>
    </source>
</evidence>
<feature type="transmembrane region" description="Helical" evidence="5">
    <location>
        <begin position="961"/>
        <end position="986"/>
    </location>
</feature>
<accession>A0ABY7EVP1</accession>
<dbReference type="InterPro" id="IPR020568">
    <property type="entry name" value="Ribosomal_Su5_D2-typ_SF"/>
</dbReference>
<dbReference type="PRINTS" id="PR00960">
    <property type="entry name" value="LMBPPROTEIN"/>
</dbReference>
<dbReference type="InterPro" id="IPR001174">
    <property type="entry name" value="HddA/FKP"/>
</dbReference>
<dbReference type="Gene3D" id="2.160.10.10">
    <property type="entry name" value="Hexapeptide repeat proteins"/>
    <property type="match status" value="1"/>
</dbReference>
<name>A0ABY7EVP1_MYAAR</name>
<dbReference type="Gene3D" id="3.30.230.120">
    <property type="match status" value="1"/>
</dbReference>
<keyword evidence="9" id="KW-1185">Reference proteome</keyword>
<protein>
    <submittedName>
        <fullName evidence="8">FCSK-like protein</fullName>
    </submittedName>
</protein>
<feature type="non-terminal residue" evidence="8">
    <location>
        <position position="987"/>
    </location>
</feature>
<keyword evidence="3" id="KW-0418">Kinase</keyword>
<dbReference type="InterPro" id="IPR052203">
    <property type="entry name" value="GHMP_Kinase-Related"/>
</dbReference>
<organism evidence="8 9">
    <name type="scientific">Mya arenaria</name>
    <name type="common">Soft-shell clam</name>
    <dbReference type="NCBI Taxonomy" id="6604"/>
    <lineage>
        <taxon>Eukaryota</taxon>
        <taxon>Metazoa</taxon>
        <taxon>Spiralia</taxon>
        <taxon>Lophotrochozoa</taxon>
        <taxon>Mollusca</taxon>
        <taxon>Bivalvia</taxon>
        <taxon>Autobranchia</taxon>
        <taxon>Heteroconchia</taxon>
        <taxon>Euheterodonta</taxon>
        <taxon>Imparidentia</taxon>
        <taxon>Neoheterodontei</taxon>
        <taxon>Myida</taxon>
        <taxon>Myoidea</taxon>
        <taxon>Myidae</taxon>
        <taxon>Mya</taxon>
    </lineage>
</organism>
<keyword evidence="5" id="KW-0472">Membrane</keyword>
<dbReference type="SUPFAM" id="SSF54211">
    <property type="entry name" value="Ribosomal protein S5 domain 2-like"/>
    <property type="match status" value="1"/>
</dbReference>
<sequence length="987" mass="108122">MSKKGMVLTTDILKDACILILHNIGVHSGAGVWVSSLDMILSLPYNEAVPWEKCDVCAITVPSSPTYCRQHGVYKLDSQGFVEDILFQETLENMEKCERKDGTVAMVCGMVYFSPQVSETLLSFFTKPPLDACTYFGLDSGEPTIKLSLFFDVMLPMCSGVNAREFRSGARSGSYGKDVAVSDIKTMRAARTILWEDLHKFKIKACMLEEGTCVFPRTIQEHKRNILERSMETCFPEGQLIWNNITHSHIKNQANVDPSSVIINSLLHENVSVGTKCVISHSHIQGDVIVAKDSVITGLVTGPEETDDQTIETALLFPVFHAIERVGLTEILWLQGVIQDSDDKHILRRWKSSWRLSLRDIQKLIDFEKEFNARRELFYTVGEFDLKRALLNQENKGFRAFYNSAVVEGYTQHVLGVLDEVCEMSLDELQAGTAARTLANIADKHNIHHGIDQLKHERGQWLDRPDKLIRAARHYEGAAQILIRHAVMTAKQHVTLTDAQPTGLGHWVLAECPARIDISGGWSDTPPITYEHGGAVTMAALLVNGKLVLVLHGSTEAKEVVCTELSDLSDYYQPHSPGALLKAAFVCAELVDLTSDKSLTDQLTARYGGGFELHSWTNLPQGSGLGTSSILAGAVMASLLKTAGKSCDLHSLVHMDQVGGLMGGVRLGVSEAGLPLKVDAHDLDLGPEVVQAFNDRLVLIYTGKTRLARNLLQDVVRNWYARNPQIVETEDRLVSQAHDCAKFFQQACLDTEGMVVTVIEEDGPSEPISEGDEDMSTYYNQPETLLDDDHAPSLPGDVDMVSLVANLSAGLAQGMGTEEGGTQKSGTDGEELKGEGSKDAEIKGEGVEKKGEDVGTEDVVGGPSTAGCGDMGSVNISNKTSIGSGDNNDASQTVAPTGSGESEKVPTCQTSSAEERLHFLHLSEAMLNGIYVQQHLMGSFWIFNTKNKFSKLKTQSHIQNYAAIFNLISVNYNLLCVQVVVLFIFVN</sequence>
<dbReference type="InterPro" id="IPR012887">
    <property type="entry name" value="GDP_fucose_pyrophosphorylase"/>
</dbReference>
<evidence type="ECO:0000256" key="2">
    <source>
        <dbReference type="ARBA" id="ARBA00022741"/>
    </source>
</evidence>
<feature type="domain" description="GDP-fucose pyrophosphorylase" evidence="7">
    <location>
        <begin position="17"/>
        <end position="306"/>
    </location>
</feature>